<dbReference type="RefSeq" id="WP_254571688.1">
    <property type="nucleotide sequence ID" value="NZ_CP098502.1"/>
</dbReference>
<evidence type="ECO:0000256" key="1">
    <source>
        <dbReference type="SAM" id="MobiDB-lite"/>
    </source>
</evidence>
<keyword evidence="3" id="KW-1185">Reference proteome</keyword>
<accession>A0ABY5DVA9</accession>
<feature type="compositionally biased region" description="Low complexity" evidence="1">
    <location>
        <begin position="382"/>
        <end position="403"/>
    </location>
</feature>
<feature type="region of interest" description="Disordered" evidence="1">
    <location>
        <begin position="369"/>
        <end position="403"/>
    </location>
</feature>
<evidence type="ECO:0000313" key="2">
    <source>
        <dbReference type="EMBL" id="UTI64996.1"/>
    </source>
</evidence>
<dbReference type="Pfam" id="PF05834">
    <property type="entry name" value="Lycopene_cycl"/>
    <property type="match status" value="1"/>
</dbReference>
<dbReference type="EMBL" id="CP098502">
    <property type="protein sequence ID" value="UTI64996.1"/>
    <property type="molecule type" value="Genomic_DNA"/>
</dbReference>
<organism evidence="2 3">
    <name type="scientific">Paraconexibacter antarcticus</name>
    <dbReference type="NCBI Taxonomy" id="2949664"/>
    <lineage>
        <taxon>Bacteria</taxon>
        <taxon>Bacillati</taxon>
        <taxon>Actinomycetota</taxon>
        <taxon>Thermoleophilia</taxon>
        <taxon>Solirubrobacterales</taxon>
        <taxon>Paraconexibacteraceae</taxon>
        <taxon>Paraconexibacter</taxon>
    </lineage>
</organism>
<name>A0ABY5DVA9_9ACTN</name>
<dbReference type="Proteomes" id="UP001056035">
    <property type="component" value="Chromosome"/>
</dbReference>
<proteinExistence type="predicted"/>
<dbReference type="SUPFAM" id="SSF51905">
    <property type="entry name" value="FAD/NAD(P)-binding domain"/>
    <property type="match status" value="1"/>
</dbReference>
<dbReference type="InterPro" id="IPR036188">
    <property type="entry name" value="FAD/NAD-bd_sf"/>
</dbReference>
<sequence length="403" mass="43453">MSDPDPHVILGAGCAGLSLALALREHGLRAPIVLLDRRPAHDRDRTWCFWDTPGIRFAELATHRWPAWQVIGPDGAVTRHEGADTPYLHLRADDVYAAALERLRGAGGVDVRLSTRVTGVEEGPEHVTVTTDRGRLRAAHVHDALGGAGPLRARRPSDPDGLVQRFLGQEVRTTRAVFDPGVATLMDFRIAAGGEVRFVYVLPFAPDRALVEDTSIGTRPRPPAERRRAIAAHLRRHHGALAAEVLHEERGAIPMSLAARPVRLGPRLGAVGLAGGAARPSSGYAFARIQRQVDAVARAIVDGTPVPATTHPVRLELMDRIFLRVLREDPRAFAATMAALLRGTPPAVLARFMNDASTPLDEARLVAAMPPLRSRARRPRTRPASASGRPAPPSGACAADRPQ</sequence>
<evidence type="ECO:0000313" key="3">
    <source>
        <dbReference type="Proteomes" id="UP001056035"/>
    </source>
</evidence>
<reference evidence="2 3" key="1">
    <citation type="submission" date="2022-06" db="EMBL/GenBank/DDBJ databases">
        <title>Paraconexibacter antarcticus.</title>
        <authorList>
            <person name="Kim C.S."/>
        </authorList>
    </citation>
    <scope>NUCLEOTIDE SEQUENCE [LARGE SCALE GENOMIC DNA]</scope>
    <source>
        <strain evidence="2 3">02-257</strain>
    </source>
</reference>
<protein>
    <submittedName>
        <fullName evidence="2">Lycopene cyclase family protein</fullName>
    </submittedName>
</protein>
<dbReference type="Gene3D" id="3.50.50.60">
    <property type="entry name" value="FAD/NAD(P)-binding domain"/>
    <property type="match status" value="1"/>
</dbReference>
<gene>
    <name evidence="2" type="ORF">NBH00_02025</name>
</gene>